<dbReference type="EMBL" id="RJKE01000001">
    <property type="protein sequence ID" value="ROO84801.1"/>
    <property type="molecule type" value="Genomic_DNA"/>
</dbReference>
<dbReference type="GO" id="GO:0003677">
    <property type="term" value="F:DNA binding"/>
    <property type="evidence" value="ECO:0007669"/>
    <property type="project" value="UniProtKB-KW"/>
</dbReference>
<dbReference type="Gene3D" id="1.10.10.10">
    <property type="entry name" value="Winged helix-like DNA-binding domain superfamily/Winged helix DNA-binding domain"/>
    <property type="match status" value="1"/>
</dbReference>
<keyword evidence="3" id="KW-0804">Transcription</keyword>
<dbReference type="InterPro" id="IPR014757">
    <property type="entry name" value="Tscrpt_reg_IclR_C"/>
</dbReference>
<evidence type="ECO:0000259" key="4">
    <source>
        <dbReference type="PROSITE" id="PS51078"/>
    </source>
</evidence>
<protein>
    <submittedName>
        <fullName evidence="5">IclR family transcriptional regulator</fullName>
    </submittedName>
</protein>
<evidence type="ECO:0000256" key="3">
    <source>
        <dbReference type="ARBA" id="ARBA00023163"/>
    </source>
</evidence>
<dbReference type="GO" id="GO:0045892">
    <property type="term" value="P:negative regulation of DNA-templated transcription"/>
    <property type="evidence" value="ECO:0007669"/>
    <property type="project" value="TreeGrafter"/>
</dbReference>
<dbReference type="AlphaFoldDB" id="A0A3N1CU14"/>
<evidence type="ECO:0000256" key="2">
    <source>
        <dbReference type="ARBA" id="ARBA00023125"/>
    </source>
</evidence>
<dbReference type="PANTHER" id="PTHR30136">
    <property type="entry name" value="HELIX-TURN-HELIX TRANSCRIPTIONAL REGULATOR, ICLR FAMILY"/>
    <property type="match status" value="1"/>
</dbReference>
<feature type="domain" description="IclR-ED" evidence="4">
    <location>
        <begin position="70"/>
        <end position="240"/>
    </location>
</feature>
<dbReference type="SUPFAM" id="SSF55781">
    <property type="entry name" value="GAF domain-like"/>
    <property type="match status" value="1"/>
</dbReference>
<dbReference type="Proteomes" id="UP000272400">
    <property type="component" value="Unassembled WGS sequence"/>
</dbReference>
<dbReference type="InterPro" id="IPR036388">
    <property type="entry name" value="WH-like_DNA-bd_sf"/>
</dbReference>
<dbReference type="Pfam" id="PF09339">
    <property type="entry name" value="HTH_IclR"/>
    <property type="match status" value="1"/>
</dbReference>
<evidence type="ECO:0000256" key="1">
    <source>
        <dbReference type="ARBA" id="ARBA00023015"/>
    </source>
</evidence>
<accession>A0A3N1CU14</accession>
<dbReference type="InterPro" id="IPR005471">
    <property type="entry name" value="Tscrpt_reg_IclR_N"/>
</dbReference>
<keyword evidence="6" id="KW-1185">Reference proteome</keyword>
<organism evidence="5 6">
    <name type="scientific">Actinocorallia herbida</name>
    <dbReference type="NCBI Taxonomy" id="58109"/>
    <lineage>
        <taxon>Bacteria</taxon>
        <taxon>Bacillati</taxon>
        <taxon>Actinomycetota</taxon>
        <taxon>Actinomycetes</taxon>
        <taxon>Streptosporangiales</taxon>
        <taxon>Thermomonosporaceae</taxon>
        <taxon>Actinocorallia</taxon>
    </lineage>
</organism>
<dbReference type="InterPro" id="IPR036390">
    <property type="entry name" value="WH_DNA-bd_sf"/>
</dbReference>
<dbReference type="GO" id="GO:0003700">
    <property type="term" value="F:DNA-binding transcription factor activity"/>
    <property type="evidence" value="ECO:0007669"/>
    <property type="project" value="TreeGrafter"/>
</dbReference>
<dbReference type="RefSeq" id="WP_123664371.1">
    <property type="nucleotide sequence ID" value="NZ_RJKE01000001.1"/>
</dbReference>
<gene>
    <name evidence="5" type="ORF">EDD29_2330</name>
</gene>
<dbReference type="OrthoDB" id="8479143at2"/>
<dbReference type="SMART" id="SM00346">
    <property type="entry name" value="HTH_ICLR"/>
    <property type="match status" value="1"/>
</dbReference>
<dbReference type="PROSITE" id="PS51078">
    <property type="entry name" value="ICLR_ED"/>
    <property type="match status" value="1"/>
</dbReference>
<proteinExistence type="predicted"/>
<sequence>MHARTRGETGQGARIAAILEAFDRPGELLGPSELARRTGLAKSTAHRLAHELADAGLLERVAGQMRPGALMLEFGRRMAPRELRDAAGPLMGDLREAIRLGVLLAVLDGQDVVCADSLPAAGAPATPRPGDRRPALTTASGRAILAFSPRELSTGAIDAGVTAGVPRALLTQRLTGIRKSGISVERRERGLGTVACPILDEDGHALAALAVPYRGGGETADRITAALRTAALTLSRLLRTH</sequence>
<dbReference type="InterPro" id="IPR029016">
    <property type="entry name" value="GAF-like_dom_sf"/>
</dbReference>
<reference evidence="5 6" key="1">
    <citation type="submission" date="2018-11" db="EMBL/GenBank/DDBJ databases">
        <title>Sequencing the genomes of 1000 actinobacteria strains.</title>
        <authorList>
            <person name="Klenk H.-P."/>
        </authorList>
    </citation>
    <scope>NUCLEOTIDE SEQUENCE [LARGE SCALE GENOMIC DNA]</scope>
    <source>
        <strain evidence="5 6">DSM 44254</strain>
    </source>
</reference>
<dbReference type="PANTHER" id="PTHR30136:SF24">
    <property type="entry name" value="HTH-TYPE TRANSCRIPTIONAL REPRESSOR ALLR"/>
    <property type="match status" value="1"/>
</dbReference>
<name>A0A3N1CU14_9ACTN</name>
<comment type="caution">
    <text evidence="5">The sequence shown here is derived from an EMBL/GenBank/DDBJ whole genome shotgun (WGS) entry which is preliminary data.</text>
</comment>
<keyword evidence="1" id="KW-0805">Transcription regulation</keyword>
<keyword evidence="2" id="KW-0238">DNA-binding</keyword>
<dbReference type="InterPro" id="IPR050707">
    <property type="entry name" value="HTH_MetabolicPath_Reg"/>
</dbReference>
<dbReference type="Gene3D" id="3.30.450.40">
    <property type="match status" value="1"/>
</dbReference>
<dbReference type="SUPFAM" id="SSF46785">
    <property type="entry name" value="Winged helix' DNA-binding domain"/>
    <property type="match status" value="1"/>
</dbReference>
<dbReference type="Pfam" id="PF01614">
    <property type="entry name" value="IclR_C"/>
    <property type="match status" value="1"/>
</dbReference>
<evidence type="ECO:0000313" key="5">
    <source>
        <dbReference type="EMBL" id="ROO84801.1"/>
    </source>
</evidence>
<evidence type="ECO:0000313" key="6">
    <source>
        <dbReference type="Proteomes" id="UP000272400"/>
    </source>
</evidence>